<dbReference type="RefSeq" id="WP_322498247.1">
    <property type="nucleotide sequence ID" value="NZ_JARGYT010000119.1"/>
</dbReference>
<protein>
    <submittedName>
        <fullName evidence="1">Uncharacterized protein</fullName>
    </submittedName>
</protein>
<dbReference type="EMBL" id="JARGYT010000119">
    <property type="protein sequence ID" value="MDZ5762803.1"/>
    <property type="molecule type" value="Genomic_DNA"/>
</dbReference>
<sequence length="233" mass="26490">MNKSQSNITKIPVGFFTARYETITATDEHKFYLGISNTLKKCVTNQGGSGTYKPFNPLYSTESDHHALIGFGTYNKELAHDPRIAIYYAYNYNEEHSDLADYFHEAIRKCFGMGDRAGYKGIHNNDIITNILYNGIDRNYTFTRTVILQQDEAEKLYSPYEVLRRGGDPGRQFTTCSIKGGSGYYGFVLYNEHGASYAYECNVCYKGFNPLTDIESCINAHFEDVADLTQSFF</sequence>
<dbReference type="Proteomes" id="UP001293791">
    <property type="component" value="Unassembled WGS sequence"/>
</dbReference>
<accession>A0ABU5L9K5</accession>
<keyword evidence="2" id="KW-1185">Reference proteome</keyword>
<proteinExistence type="predicted"/>
<evidence type="ECO:0000313" key="2">
    <source>
        <dbReference type="Proteomes" id="UP001293791"/>
    </source>
</evidence>
<organism evidence="1 2">
    <name type="scientific">Candidatus Cyrtobacter comes</name>
    <dbReference type="NCBI Taxonomy" id="675776"/>
    <lineage>
        <taxon>Bacteria</taxon>
        <taxon>Pseudomonadati</taxon>
        <taxon>Pseudomonadota</taxon>
        <taxon>Alphaproteobacteria</taxon>
        <taxon>Rickettsiales</taxon>
        <taxon>Candidatus Midichloriaceae</taxon>
        <taxon>Candidatus Cyrtobacter</taxon>
    </lineage>
</organism>
<comment type="caution">
    <text evidence="1">The sequence shown here is derived from an EMBL/GenBank/DDBJ whole genome shotgun (WGS) entry which is preliminary data.</text>
</comment>
<evidence type="ECO:0000313" key="1">
    <source>
        <dbReference type="EMBL" id="MDZ5762803.1"/>
    </source>
</evidence>
<reference evidence="1 2" key="1">
    <citation type="submission" date="2023-02" db="EMBL/GenBank/DDBJ databases">
        <title>Host association and intracellularity evolved multiple times independently in the Rickettsiales.</title>
        <authorList>
            <person name="Castelli M."/>
            <person name="Nardi T."/>
            <person name="Gammuto L."/>
            <person name="Bellinzona G."/>
            <person name="Sabaneyeva E."/>
            <person name="Potekhin A."/>
            <person name="Serra V."/>
            <person name="Petroni G."/>
            <person name="Sassera D."/>
        </authorList>
    </citation>
    <scope>NUCLEOTIDE SEQUENCE [LARGE SCALE GENOMIC DNA]</scope>
    <source>
        <strain evidence="1 2">BOD18</strain>
    </source>
</reference>
<gene>
    <name evidence="1" type="ORF">Cyrtocomes_01198</name>
</gene>
<name>A0ABU5L9K5_9RICK</name>